<sequence>MEAAGGGVLRDSNGNWLAGYQQNIGRCPIFQAELWAVLDGLSIAWEHRNRSIIVEVENWRLLQNHWCVKITHTNREATLADAVAHSGEEYVLWPYFSSTTPVRNSWNPSC</sequence>
<dbReference type="PANTHER" id="PTHR47723:SF19">
    <property type="entry name" value="POLYNUCLEOTIDYL TRANSFERASE, RIBONUCLEASE H-LIKE SUPERFAMILY PROTEIN"/>
    <property type="match status" value="1"/>
</dbReference>
<dbReference type="InterPro" id="IPR002156">
    <property type="entry name" value="RNaseH_domain"/>
</dbReference>
<dbReference type="InterPro" id="IPR053151">
    <property type="entry name" value="RNase_H-like"/>
</dbReference>
<organism evidence="2 3">
    <name type="scientific">Hibiscus syriacus</name>
    <name type="common">Rose of Sharon</name>
    <dbReference type="NCBI Taxonomy" id="106335"/>
    <lineage>
        <taxon>Eukaryota</taxon>
        <taxon>Viridiplantae</taxon>
        <taxon>Streptophyta</taxon>
        <taxon>Embryophyta</taxon>
        <taxon>Tracheophyta</taxon>
        <taxon>Spermatophyta</taxon>
        <taxon>Magnoliopsida</taxon>
        <taxon>eudicotyledons</taxon>
        <taxon>Gunneridae</taxon>
        <taxon>Pentapetalae</taxon>
        <taxon>rosids</taxon>
        <taxon>malvids</taxon>
        <taxon>Malvales</taxon>
        <taxon>Malvaceae</taxon>
        <taxon>Malvoideae</taxon>
        <taxon>Hibiscus</taxon>
    </lineage>
</organism>
<dbReference type="AlphaFoldDB" id="A0A6A3B4V2"/>
<proteinExistence type="predicted"/>
<gene>
    <name evidence="2" type="ORF">F3Y22_tig00110264pilonHSYRG00315</name>
</gene>
<accession>A0A6A3B4V2</accession>
<dbReference type="Gene3D" id="3.30.420.10">
    <property type="entry name" value="Ribonuclease H-like superfamily/Ribonuclease H"/>
    <property type="match status" value="1"/>
</dbReference>
<dbReference type="InterPro" id="IPR036397">
    <property type="entry name" value="RNaseH_sf"/>
</dbReference>
<dbReference type="Pfam" id="PF13456">
    <property type="entry name" value="RVT_3"/>
    <property type="match status" value="1"/>
</dbReference>
<protein>
    <recommendedName>
        <fullName evidence="1">RNase H type-1 domain-containing protein</fullName>
    </recommendedName>
</protein>
<name>A0A6A3B4V2_HIBSY</name>
<dbReference type="GO" id="GO:0003676">
    <property type="term" value="F:nucleic acid binding"/>
    <property type="evidence" value="ECO:0007669"/>
    <property type="project" value="InterPro"/>
</dbReference>
<feature type="domain" description="RNase H type-1" evidence="1">
    <location>
        <begin position="3"/>
        <end position="61"/>
    </location>
</feature>
<dbReference type="EMBL" id="VEPZ02000902">
    <property type="protein sequence ID" value="KAE8712104.1"/>
    <property type="molecule type" value="Genomic_DNA"/>
</dbReference>
<keyword evidence="3" id="KW-1185">Reference proteome</keyword>
<dbReference type="Proteomes" id="UP000436088">
    <property type="component" value="Unassembled WGS sequence"/>
</dbReference>
<evidence type="ECO:0000313" key="3">
    <source>
        <dbReference type="Proteomes" id="UP000436088"/>
    </source>
</evidence>
<evidence type="ECO:0000259" key="1">
    <source>
        <dbReference type="Pfam" id="PF13456"/>
    </source>
</evidence>
<dbReference type="InterPro" id="IPR044730">
    <property type="entry name" value="RNase_H-like_dom_plant"/>
</dbReference>
<dbReference type="GO" id="GO:0004523">
    <property type="term" value="F:RNA-DNA hybrid ribonuclease activity"/>
    <property type="evidence" value="ECO:0007669"/>
    <property type="project" value="InterPro"/>
</dbReference>
<dbReference type="PANTHER" id="PTHR47723">
    <property type="entry name" value="OS05G0353850 PROTEIN"/>
    <property type="match status" value="1"/>
</dbReference>
<comment type="caution">
    <text evidence="2">The sequence shown here is derived from an EMBL/GenBank/DDBJ whole genome shotgun (WGS) entry which is preliminary data.</text>
</comment>
<dbReference type="CDD" id="cd06222">
    <property type="entry name" value="RNase_H_like"/>
    <property type="match status" value="1"/>
</dbReference>
<evidence type="ECO:0000313" key="2">
    <source>
        <dbReference type="EMBL" id="KAE8712104.1"/>
    </source>
</evidence>
<reference evidence="2" key="1">
    <citation type="submission" date="2019-09" db="EMBL/GenBank/DDBJ databases">
        <title>Draft genome information of white flower Hibiscus syriacus.</title>
        <authorList>
            <person name="Kim Y.-M."/>
        </authorList>
    </citation>
    <scope>NUCLEOTIDE SEQUENCE [LARGE SCALE GENOMIC DNA]</scope>
    <source>
        <strain evidence="2">YM2019G1</strain>
    </source>
</reference>